<dbReference type="CDD" id="cd05402">
    <property type="entry name" value="NT_PAP_TUTase"/>
    <property type="match status" value="1"/>
</dbReference>
<dbReference type="AlphaFoldDB" id="A0A5C3KMM9"/>
<dbReference type="SUPFAM" id="SSF81631">
    <property type="entry name" value="PAP/OAS1 substrate-binding domain"/>
    <property type="match status" value="1"/>
</dbReference>
<dbReference type="InterPro" id="IPR054708">
    <property type="entry name" value="MTPAP-like_central"/>
</dbReference>
<dbReference type="Gene3D" id="3.30.460.10">
    <property type="entry name" value="Beta Polymerase, domain 2"/>
    <property type="match status" value="1"/>
</dbReference>
<dbReference type="GO" id="GO:1990817">
    <property type="term" value="F:poly(A) RNA polymerase activity"/>
    <property type="evidence" value="ECO:0007669"/>
    <property type="project" value="InterPro"/>
</dbReference>
<feature type="domain" description="Poly(A) RNA polymerase mitochondrial-like central palm" evidence="1">
    <location>
        <begin position="61"/>
        <end position="199"/>
    </location>
</feature>
<dbReference type="GO" id="GO:0005730">
    <property type="term" value="C:nucleolus"/>
    <property type="evidence" value="ECO:0007669"/>
    <property type="project" value="TreeGrafter"/>
</dbReference>
<dbReference type="GO" id="GO:0031499">
    <property type="term" value="C:TRAMP complex"/>
    <property type="evidence" value="ECO:0007669"/>
    <property type="project" value="TreeGrafter"/>
</dbReference>
<keyword evidence="3" id="KW-1185">Reference proteome</keyword>
<reference evidence="2 3" key="1">
    <citation type="journal article" date="2019" name="Nat. Ecol. Evol.">
        <title>Megaphylogeny resolves global patterns of mushroom evolution.</title>
        <authorList>
            <person name="Varga T."/>
            <person name="Krizsan K."/>
            <person name="Foldi C."/>
            <person name="Dima B."/>
            <person name="Sanchez-Garcia M."/>
            <person name="Sanchez-Ramirez S."/>
            <person name="Szollosi G.J."/>
            <person name="Szarkandi J.G."/>
            <person name="Papp V."/>
            <person name="Albert L."/>
            <person name="Andreopoulos W."/>
            <person name="Angelini C."/>
            <person name="Antonin V."/>
            <person name="Barry K.W."/>
            <person name="Bougher N.L."/>
            <person name="Buchanan P."/>
            <person name="Buyck B."/>
            <person name="Bense V."/>
            <person name="Catcheside P."/>
            <person name="Chovatia M."/>
            <person name="Cooper J."/>
            <person name="Damon W."/>
            <person name="Desjardin D."/>
            <person name="Finy P."/>
            <person name="Geml J."/>
            <person name="Haridas S."/>
            <person name="Hughes K."/>
            <person name="Justo A."/>
            <person name="Karasinski D."/>
            <person name="Kautmanova I."/>
            <person name="Kiss B."/>
            <person name="Kocsube S."/>
            <person name="Kotiranta H."/>
            <person name="LaButti K.M."/>
            <person name="Lechner B.E."/>
            <person name="Liimatainen K."/>
            <person name="Lipzen A."/>
            <person name="Lukacs Z."/>
            <person name="Mihaltcheva S."/>
            <person name="Morgado L.N."/>
            <person name="Niskanen T."/>
            <person name="Noordeloos M.E."/>
            <person name="Ohm R.A."/>
            <person name="Ortiz-Santana B."/>
            <person name="Ovrebo C."/>
            <person name="Racz N."/>
            <person name="Riley R."/>
            <person name="Savchenko A."/>
            <person name="Shiryaev A."/>
            <person name="Soop K."/>
            <person name="Spirin V."/>
            <person name="Szebenyi C."/>
            <person name="Tomsovsky M."/>
            <person name="Tulloss R.E."/>
            <person name="Uehling J."/>
            <person name="Grigoriev I.V."/>
            <person name="Vagvolgyi C."/>
            <person name="Papp T."/>
            <person name="Martin F.M."/>
            <person name="Miettinen O."/>
            <person name="Hibbett D.S."/>
            <person name="Nagy L.G."/>
        </authorList>
    </citation>
    <scope>NUCLEOTIDE SEQUENCE [LARGE SCALE GENOMIC DNA]</scope>
    <source>
        <strain evidence="2 3">CBS 121175</strain>
    </source>
</reference>
<dbReference type="InterPro" id="IPR043519">
    <property type="entry name" value="NT_sf"/>
</dbReference>
<dbReference type="STRING" id="230819.A0A5C3KMM9"/>
<dbReference type="Pfam" id="PF22600">
    <property type="entry name" value="MTPAP-like_central"/>
    <property type="match status" value="1"/>
</dbReference>
<dbReference type="GO" id="GO:0031123">
    <property type="term" value="P:RNA 3'-end processing"/>
    <property type="evidence" value="ECO:0007669"/>
    <property type="project" value="TreeGrafter"/>
</dbReference>
<dbReference type="PANTHER" id="PTHR23092:SF15">
    <property type="entry name" value="INACTIVE NON-CANONICAL POLY(A) RNA POLYMERASE PROTEIN TRF4-2-RELATED"/>
    <property type="match status" value="1"/>
</dbReference>
<name>A0A5C3KMM9_COPMA</name>
<organism evidence="2 3">
    <name type="scientific">Coprinopsis marcescibilis</name>
    <name type="common">Agaric fungus</name>
    <name type="synonym">Psathyrella marcescibilis</name>
    <dbReference type="NCBI Taxonomy" id="230819"/>
    <lineage>
        <taxon>Eukaryota</taxon>
        <taxon>Fungi</taxon>
        <taxon>Dikarya</taxon>
        <taxon>Basidiomycota</taxon>
        <taxon>Agaricomycotina</taxon>
        <taxon>Agaricomycetes</taxon>
        <taxon>Agaricomycetidae</taxon>
        <taxon>Agaricales</taxon>
        <taxon>Agaricineae</taxon>
        <taxon>Psathyrellaceae</taxon>
        <taxon>Coprinopsis</taxon>
    </lineage>
</organism>
<evidence type="ECO:0000259" key="1">
    <source>
        <dbReference type="Pfam" id="PF22600"/>
    </source>
</evidence>
<dbReference type="EMBL" id="ML210260">
    <property type="protein sequence ID" value="TFK21699.1"/>
    <property type="molecule type" value="Genomic_DNA"/>
</dbReference>
<sequence>MSGRMLKENIMAGLPSRMKSYNDYVGEVVPPCGEFAPRSASITPPWMDIKAEAGSANRTSLHDEIKLFISYMRLTEDERLLRKDLISRFTRLIAKLDSASSMRCVGSSVTGLCFPTSDIDMVITFRPSHQSFLGPSSPKYRLSSLVSKIDTSRFASKIESILNASVPLLRITDAKTGLQIDLTSDNGHGVRATEAVETWLNCGERRVIKGLVMVLKLFLAMRRLGTTYTGGINSYLLFWMVVAWVKLELPDLLSGKKSPSTTQVRGDNSLDDLLSRMGTLSLQGPPSQVYTRDDQQTDVKHVDLGVALKSILKFYGESFDAKSTKIEISSDSVRYRYKGTFYSVQPFLLSINDPAALVNDDMGSKAYAFKHVQATFREAYRKLELAEGRNMKKSGGTLAYILDGDYSAFVSKREAMVQKWRRSRN</sequence>
<accession>A0A5C3KMM9</accession>
<dbReference type="InterPro" id="IPR045862">
    <property type="entry name" value="Trf4-like"/>
</dbReference>
<dbReference type="Proteomes" id="UP000307440">
    <property type="component" value="Unassembled WGS sequence"/>
</dbReference>
<dbReference type="GO" id="GO:0010605">
    <property type="term" value="P:negative regulation of macromolecule metabolic process"/>
    <property type="evidence" value="ECO:0007669"/>
    <property type="project" value="UniProtKB-ARBA"/>
</dbReference>
<dbReference type="GO" id="GO:0003729">
    <property type="term" value="F:mRNA binding"/>
    <property type="evidence" value="ECO:0007669"/>
    <property type="project" value="TreeGrafter"/>
</dbReference>
<protein>
    <submittedName>
        <fullName evidence="2">Poly(A) polymerase Cid14</fullName>
    </submittedName>
</protein>
<evidence type="ECO:0000313" key="3">
    <source>
        <dbReference type="Proteomes" id="UP000307440"/>
    </source>
</evidence>
<dbReference type="PANTHER" id="PTHR23092">
    <property type="entry name" value="POLY(A) RNA POLYMERASE"/>
    <property type="match status" value="1"/>
</dbReference>
<proteinExistence type="predicted"/>
<evidence type="ECO:0000313" key="2">
    <source>
        <dbReference type="EMBL" id="TFK21699.1"/>
    </source>
</evidence>
<dbReference type="SUPFAM" id="SSF81301">
    <property type="entry name" value="Nucleotidyltransferase"/>
    <property type="match status" value="1"/>
</dbReference>
<dbReference type="OrthoDB" id="273917at2759"/>
<gene>
    <name evidence="2" type="ORF">FA15DRAFT_623560</name>
</gene>
<dbReference type="GO" id="GO:0043634">
    <property type="term" value="P:polyadenylation-dependent ncRNA catabolic process"/>
    <property type="evidence" value="ECO:0007669"/>
    <property type="project" value="TreeGrafter"/>
</dbReference>
<dbReference type="Gene3D" id="1.10.1410.10">
    <property type="match status" value="1"/>
</dbReference>